<accession>A0A833RLT4</accession>
<dbReference type="AlphaFoldDB" id="A0A833RLT4"/>
<dbReference type="SUPFAM" id="SSF100910">
    <property type="entry name" value="Chemosensory protein Csp2"/>
    <property type="match status" value="1"/>
</dbReference>
<dbReference type="Gene3D" id="1.10.2080.10">
    <property type="entry name" value="Insect odorant-binding protein A10/Ejaculatory bulb-specific protein 3"/>
    <property type="match status" value="1"/>
</dbReference>
<dbReference type="Proteomes" id="UP000655588">
    <property type="component" value="Unassembled WGS sequence"/>
</dbReference>
<dbReference type="InterPro" id="IPR036682">
    <property type="entry name" value="OS_D_A10/PebIII_sf"/>
</dbReference>
<sequence>MLVCALADQKYTTKYDNIDLDSILNSDRLLNNYVNCLLDVGSCTPDGKELKKSLPDALESDCEKCSEKQKTGSEKVIRFLINKAPRRAVACSSRETMISRTLRTRKSVCSTKEHEITRNNNNVDEICSASFAVNLPARYLYYLRELPPDLKPIKTRHGGVILLALEADPYFVTKLLRPGNSIFLQSRATDTGCYSKKNEVPYSQLAIAHRACVKHEQKWKEDTSFNQGKKKIARKPEILGESKILEGYEILGGPGILKNLEILEILDSSNFWETSNFLLLSESEILGKPKILGELLRSPKILREPGIFRNLKFGNLKFLENLKFSGNLEFLEVSKFLENLKFFGNLIFFGNLKIFEESRILGESKILDKPEILRDLKILEELGILRNLDIS</sequence>
<reference evidence="1" key="1">
    <citation type="submission" date="2019-11" db="EMBL/GenBank/DDBJ databases">
        <title>The nuclear and mitochondrial genomes of Frieseomelitta varia - a highly eusocial stingless bee (Meliponini) with a permanently sterile worker caste.</title>
        <authorList>
            <person name="Freitas F.C.P."/>
            <person name="Lourenco A.P."/>
            <person name="Nunes F.M.F."/>
            <person name="Paschoal A.R."/>
            <person name="Abreu F.C.P."/>
            <person name="Barbin F.O."/>
            <person name="Bataglia L."/>
            <person name="Cardoso-Junior C.A.M."/>
            <person name="Cervoni M.S."/>
            <person name="Silva S.R."/>
            <person name="Dalarmi F."/>
            <person name="Del Lama M.A."/>
            <person name="Depintor T.S."/>
            <person name="Ferreira K.M."/>
            <person name="Goria P.S."/>
            <person name="Jaskot M.C."/>
            <person name="Lago D.C."/>
            <person name="Luna-Lucena D."/>
            <person name="Moda L.M."/>
            <person name="Nascimento L."/>
            <person name="Pedrino M."/>
            <person name="Rabico F.O."/>
            <person name="Sanches F.C."/>
            <person name="Santos D.E."/>
            <person name="Santos C.G."/>
            <person name="Vieira J."/>
            <person name="Lopes T.F."/>
            <person name="Barchuk A.R."/>
            <person name="Hartfelder K."/>
            <person name="Simoes Z.L.P."/>
            <person name="Bitondi M.M.G."/>
            <person name="Pinheiro D.G."/>
        </authorList>
    </citation>
    <scope>NUCLEOTIDE SEQUENCE</scope>
    <source>
        <strain evidence="1">USP_RPSP 00005682</strain>
        <tissue evidence="1">Whole individual</tissue>
    </source>
</reference>
<protein>
    <recommendedName>
        <fullName evidence="3">Chemosensory protein</fullName>
    </recommendedName>
</protein>
<keyword evidence="2" id="KW-1185">Reference proteome</keyword>
<comment type="caution">
    <text evidence="1">The sequence shown here is derived from an EMBL/GenBank/DDBJ whole genome shotgun (WGS) entry which is preliminary data.</text>
</comment>
<evidence type="ECO:0000313" key="1">
    <source>
        <dbReference type="EMBL" id="KAF3426264.1"/>
    </source>
</evidence>
<dbReference type="PANTHER" id="PTHR11257">
    <property type="entry name" value="CHEMOSENSORY PROTEIN-RELATED"/>
    <property type="match status" value="1"/>
</dbReference>
<evidence type="ECO:0000313" key="2">
    <source>
        <dbReference type="Proteomes" id="UP000655588"/>
    </source>
</evidence>
<evidence type="ECO:0008006" key="3">
    <source>
        <dbReference type="Google" id="ProtNLM"/>
    </source>
</evidence>
<organism evidence="1 2">
    <name type="scientific">Frieseomelitta varia</name>
    <dbReference type="NCBI Taxonomy" id="561572"/>
    <lineage>
        <taxon>Eukaryota</taxon>
        <taxon>Metazoa</taxon>
        <taxon>Ecdysozoa</taxon>
        <taxon>Arthropoda</taxon>
        <taxon>Hexapoda</taxon>
        <taxon>Insecta</taxon>
        <taxon>Pterygota</taxon>
        <taxon>Neoptera</taxon>
        <taxon>Endopterygota</taxon>
        <taxon>Hymenoptera</taxon>
        <taxon>Apocrita</taxon>
        <taxon>Aculeata</taxon>
        <taxon>Apoidea</taxon>
        <taxon>Anthophila</taxon>
        <taxon>Apidae</taxon>
        <taxon>Frieseomelitta</taxon>
    </lineage>
</organism>
<name>A0A833RLT4_9HYME</name>
<proteinExistence type="predicted"/>
<dbReference type="EMBL" id="WNWW01000331">
    <property type="protein sequence ID" value="KAF3426264.1"/>
    <property type="molecule type" value="Genomic_DNA"/>
</dbReference>
<dbReference type="InterPro" id="IPR005055">
    <property type="entry name" value="A10/PebIII"/>
</dbReference>
<dbReference type="Pfam" id="PF03392">
    <property type="entry name" value="OS-D"/>
    <property type="match status" value="1"/>
</dbReference>
<gene>
    <name evidence="1" type="ORF">E2986_13338</name>
</gene>
<dbReference type="PANTHER" id="PTHR11257:SF12">
    <property type="entry name" value="EJACULATORY BULB-SPECIFIC PROTEIN 3-RELATED"/>
    <property type="match status" value="1"/>
</dbReference>